<accession>A0A0E3VUW3</accession>
<name>A0A0E3VUW3_9BRAD</name>
<dbReference type="RefSeq" id="WP_129557472.1">
    <property type="nucleotide sequence ID" value="NZ_CP126038.1"/>
</dbReference>
<dbReference type="AlphaFoldDB" id="A0A0E3VUW3"/>
<protein>
    <submittedName>
        <fullName evidence="1">Uncharacterized protein</fullName>
    </submittedName>
</protein>
<organism evidence="1 2">
    <name type="scientific">Bradyrhizobium diazoefficiens</name>
    <dbReference type="NCBI Taxonomy" id="1355477"/>
    <lineage>
        <taxon>Bacteria</taxon>
        <taxon>Pseudomonadati</taxon>
        <taxon>Pseudomonadota</taxon>
        <taxon>Alphaproteobacteria</taxon>
        <taxon>Hyphomicrobiales</taxon>
        <taxon>Nitrobacteraceae</taxon>
        <taxon>Bradyrhizobium</taxon>
    </lineage>
</organism>
<dbReference type="EMBL" id="AP014685">
    <property type="protein sequence ID" value="BAR58110.1"/>
    <property type="molecule type" value="Genomic_DNA"/>
</dbReference>
<dbReference type="Proteomes" id="UP000063308">
    <property type="component" value="Chromosome"/>
</dbReference>
<sequence>MIKLVSRIDDLREEVQMCKSDGRRKEIVAELKQLRREQGRLSLADREPKVAPLPSSFVDRVKADQKIRARLSGRDKIKVHFVQGGAPGSAK</sequence>
<evidence type="ECO:0000313" key="1">
    <source>
        <dbReference type="EMBL" id="BAR58110.1"/>
    </source>
</evidence>
<proteinExistence type="predicted"/>
<evidence type="ECO:0000313" key="2">
    <source>
        <dbReference type="Proteomes" id="UP000063308"/>
    </source>
</evidence>
<reference evidence="1 2" key="1">
    <citation type="submission" date="2014-11" db="EMBL/GenBank/DDBJ databases">
        <title>Symbiosis island explosion on the genome of extra-slow-growing strains of soybean bradyrhizobia with massive insertion sequences.</title>
        <authorList>
            <person name="Iida T."/>
            <person name="Minamisawa K."/>
        </authorList>
    </citation>
    <scope>NUCLEOTIDE SEQUENCE [LARGE SCALE GENOMIC DNA]</scope>
    <source>
        <strain evidence="1 2">NK6</strain>
    </source>
</reference>
<gene>
    <name evidence="1" type="ORF">NK6_4951</name>
</gene>